<dbReference type="PROSITE" id="PS00489">
    <property type="entry name" value="RNA_POL_PHAGE_2"/>
    <property type="match status" value="1"/>
</dbReference>
<dbReference type="GO" id="GO:0006390">
    <property type="term" value="P:mitochondrial transcription"/>
    <property type="evidence" value="ECO:0007669"/>
    <property type="project" value="TreeGrafter"/>
</dbReference>
<comment type="function">
    <text evidence="1 10">DNA-dependent RNA polymerase catalyzes the transcription of DNA into RNA using the four ribonucleoside triphosphates as substrates.</text>
</comment>
<dbReference type="Pfam" id="PF14700">
    <property type="entry name" value="RPOL_N"/>
    <property type="match status" value="1"/>
</dbReference>
<organism evidence="13 14">
    <name type="scientific">Peltaster fructicola</name>
    <dbReference type="NCBI Taxonomy" id="286661"/>
    <lineage>
        <taxon>Eukaryota</taxon>
        <taxon>Fungi</taxon>
        <taxon>Dikarya</taxon>
        <taxon>Ascomycota</taxon>
        <taxon>Pezizomycotina</taxon>
        <taxon>Dothideomycetes</taxon>
        <taxon>Dothideomycetes incertae sedis</taxon>
        <taxon>Peltaster</taxon>
    </lineage>
</organism>
<dbReference type="GO" id="GO:0034245">
    <property type="term" value="C:mitochondrial DNA-directed RNA polymerase complex"/>
    <property type="evidence" value="ECO:0007669"/>
    <property type="project" value="TreeGrafter"/>
</dbReference>
<keyword evidence="7" id="KW-0809">Transit peptide</keyword>
<evidence type="ECO:0000256" key="8">
    <source>
        <dbReference type="ARBA" id="ARBA00023163"/>
    </source>
</evidence>
<proteinExistence type="inferred from homology"/>
<feature type="region of interest" description="Disordered" evidence="11">
    <location>
        <begin position="39"/>
        <end position="66"/>
    </location>
</feature>
<feature type="compositionally biased region" description="Basic and acidic residues" evidence="11">
    <location>
        <begin position="54"/>
        <end position="63"/>
    </location>
</feature>
<feature type="region of interest" description="Disordered" evidence="11">
    <location>
        <begin position="515"/>
        <end position="542"/>
    </location>
</feature>
<keyword evidence="8 10" id="KW-0804">Transcription</keyword>
<evidence type="ECO:0000256" key="5">
    <source>
        <dbReference type="ARBA" id="ARBA00022679"/>
    </source>
</evidence>
<dbReference type="PANTHER" id="PTHR10102">
    <property type="entry name" value="DNA-DIRECTED RNA POLYMERASE, MITOCHONDRIAL"/>
    <property type="match status" value="1"/>
</dbReference>
<keyword evidence="5 10" id="KW-0808">Transferase</keyword>
<dbReference type="PROSITE" id="PS00900">
    <property type="entry name" value="RNA_POL_PHAGE_1"/>
    <property type="match status" value="1"/>
</dbReference>
<dbReference type="InterPro" id="IPR037159">
    <property type="entry name" value="RNA_POL_N_sf"/>
</dbReference>
<keyword evidence="6 10" id="KW-0548">Nucleotidyltransferase</keyword>
<comment type="catalytic activity">
    <reaction evidence="9 10">
        <text>RNA(n) + a ribonucleoside 5'-triphosphate = RNA(n+1) + diphosphate</text>
        <dbReference type="Rhea" id="RHEA:21248"/>
        <dbReference type="Rhea" id="RHEA-COMP:14527"/>
        <dbReference type="Rhea" id="RHEA-COMP:17342"/>
        <dbReference type="ChEBI" id="CHEBI:33019"/>
        <dbReference type="ChEBI" id="CHEBI:61557"/>
        <dbReference type="ChEBI" id="CHEBI:140395"/>
        <dbReference type="EC" id="2.7.7.6"/>
    </reaction>
</comment>
<dbReference type="EC" id="2.7.7.6" evidence="3 10"/>
<dbReference type="Gene3D" id="1.10.150.20">
    <property type="entry name" value="5' to 3' exonuclease, C-terminal subdomain"/>
    <property type="match status" value="1"/>
</dbReference>
<dbReference type="EMBL" id="CP051141">
    <property type="protein sequence ID" value="QIW99677.1"/>
    <property type="molecule type" value="Genomic_DNA"/>
</dbReference>
<dbReference type="SMART" id="SM01311">
    <property type="entry name" value="RPOL_N"/>
    <property type="match status" value="1"/>
</dbReference>
<dbReference type="SUPFAM" id="SSF56672">
    <property type="entry name" value="DNA/RNA polymerases"/>
    <property type="match status" value="1"/>
</dbReference>
<accession>A0A6H0XYK5</accession>
<dbReference type="OrthoDB" id="276422at2759"/>
<feature type="compositionally biased region" description="Basic residues" evidence="11">
    <location>
        <begin position="515"/>
        <end position="535"/>
    </location>
</feature>
<evidence type="ECO:0000256" key="11">
    <source>
        <dbReference type="SAM" id="MobiDB-lite"/>
    </source>
</evidence>
<name>A0A6H0XYK5_9PEZI</name>
<gene>
    <name evidence="13" type="ORF">AMS68_005195</name>
</gene>
<evidence type="ECO:0000256" key="6">
    <source>
        <dbReference type="ARBA" id="ARBA00022695"/>
    </source>
</evidence>
<feature type="domain" description="DNA-directed RNA polymerase N-terminal" evidence="12">
    <location>
        <begin position="374"/>
        <end position="693"/>
    </location>
</feature>
<dbReference type="InterPro" id="IPR029262">
    <property type="entry name" value="RPOL_N"/>
</dbReference>
<dbReference type="InterPro" id="IPR002092">
    <property type="entry name" value="DNA-dir_Rpol_phage-type"/>
</dbReference>
<evidence type="ECO:0000256" key="2">
    <source>
        <dbReference type="ARBA" id="ARBA00009493"/>
    </source>
</evidence>
<evidence type="ECO:0000256" key="10">
    <source>
        <dbReference type="RuleBase" id="RU003805"/>
    </source>
</evidence>
<dbReference type="Gene3D" id="1.10.1320.10">
    <property type="entry name" value="DNA-directed RNA polymerase, N-terminal domain"/>
    <property type="match status" value="1"/>
</dbReference>
<dbReference type="PANTHER" id="PTHR10102:SF0">
    <property type="entry name" value="DNA-DIRECTED RNA POLYMERASE, MITOCHONDRIAL"/>
    <property type="match status" value="1"/>
</dbReference>
<evidence type="ECO:0000256" key="4">
    <source>
        <dbReference type="ARBA" id="ARBA00022478"/>
    </source>
</evidence>
<dbReference type="GO" id="GO:0001018">
    <property type="term" value="F:mitochondrial promoter sequence-specific DNA binding"/>
    <property type="evidence" value="ECO:0007669"/>
    <property type="project" value="TreeGrafter"/>
</dbReference>
<evidence type="ECO:0000256" key="9">
    <source>
        <dbReference type="ARBA" id="ARBA00048552"/>
    </source>
</evidence>
<evidence type="ECO:0000313" key="14">
    <source>
        <dbReference type="Proteomes" id="UP000503462"/>
    </source>
</evidence>
<evidence type="ECO:0000313" key="13">
    <source>
        <dbReference type="EMBL" id="QIW99677.1"/>
    </source>
</evidence>
<protein>
    <recommendedName>
        <fullName evidence="3 10">DNA-directed RNA polymerase</fullName>
        <ecNumber evidence="3 10">2.7.7.6</ecNumber>
    </recommendedName>
</protein>
<dbReference type="Pfam" id="PF00940">
    <property type="entry name" value="RNA_pol"/>
    <property type="match status" value="1"/>
</dbReference>
<reference evidence="13 14" key="1">
    <citation type="journal article" date="2016" name="Sci. Rep.">
        <title>Peltaster fructicola genome reveals evolution from an invasive phytopathogen to an ectophytic parasite.</title>
        <authorList>
            <person name="Xu C."/>
            <person name="Chen H."/>
            <person name="Gleason M.L."/>
            <person name="Xu J.R."/>
            <person name="Liu H."/>
            <person name="Zhang R."/>
            <person name="Sun G."/>
        </authorList>
    </citation>
    <scope>NUCLEOTIDE SEQUENCE [LARGE SCALE GENOMIC DNA]</scope>
    <source>
        <strain evidence="13 14">LNHT1506</strain>
    </source>
</reference>
<dbReference type="FunFam" id="1.10.287.280:FF:000001">
    <property type="entry name" value="DNA-directed RNA polymerase"/>
    <property type="match status" value="1"/>
</dbReference>
<evidence type="ECO:0000259" key="12">
    <source>
        <dbReference type="SMART" id="SM01311"/>
    </source>
</evidence>
<dbReference type="GO" id="GO:0003899">
    <property type="term" value="F:DNA-directed RNA polymerase activity"/>
    <property type="evidence" value="ECO:0007669"/>
    <property type="project" value="UniProtKB-EC"/>
</dbReference>
<keyword evidence="4 10" id="KW-0240">DNA-directed RNA polymerase</keyword>
<dbReference type="InterPro" id="IPR043502">
    <property type="entry name" value="DNA/RNA_pol_sf"/>
</dbReference>
<dbReference type="Gene3D" id="1.10.287.280">
    <property type="match status" value="1"/>
</dbReference>
<dbReference type="Proteomes" id="UP000503462">
    <property type="component" value="Chromosome 3"/>
</dbReference>
<evidence type="ECO:0000256" key="3">
    <source>
        <dbReference type="ARBA" id="ARBA00012418"/>
    </source>
</evidence>
<sequence length="1358" mass="152057">MIVRSTARRKRANLLAASFAQLNLPWLAPAQLRWVASHNTSSTLSTHRSRRRSTGRERRESAPLRRIATSADVVSQPLDDGPLLVGNQQPWTWQDTAPSSESYLRGVKEPIVIDTASRVPSDNIFKVYHAGGVTGNENDLLQHLHTSIRIGRLARARAIVQRLQKGMPVNSPEITYANAAYIEGMLEGIKAHPAGSDESREAFEEMRKWFFEEMYSKSVSISGQTLVHMVSASTHALTDPEREEVINGFVAIGSEISEDAHDEVLFSDEYDDEEFSILSKATDPAAYEDLAPADAETPAMSALEAEVENVAMAHVRQQFQRPDVISLKHLAEVAPTAQLSLGLEDVKKALDPLSMNPALPADAPLDEQHAVAVARQRLMEERSAEIAIGKWRRADEELRKIGINTSMQSKSVSGLMWQWYSALLPALREELDLCRKLMDDSLDGNQRIRAQYAPYLTMLPVEKLAANTILFTISRLSAGKSKSKETFADEAKVTNMSESLGKLIEEECTAYTAGKKLRKSQERKHTRSTSKRRFASARLRQSPTDVLAQQSSEWSALAHSAVGAVLLQKFMDTAELPVTREHIRTKERVTQLQPALMHTMRYHRGKRMGIIQPNPALMSKLQSEPVGSLLSKRMPMIIEPQPWTGFRKGAYYHYKNAIMRLPTGNTGCQEYFQAAHDQGDLTQVYAALTALGKIPWRINLDVLKVQIEAWNSGDAVGNLAPLNPKFEAPKEPEPSADPSARMKWLTELRVIENRKHGIHSQRCFQNFQLEIARTMANDTLYFPHNIDFRGRVYPIPPYLNHMGADNARGLLVFAEGKPLGEEGLRWLKIHLANVAGYDKASLQEREDFTMEHLDDIRDSINDPFGGRKWWLKGEDAWQTLAACFELIHALDSPDPHKFVSHLPVHQDGTCNGLQHYAALGGDKAGAAHVNLEPSDRPADVYTGVLDVVKAEIEADAAAGHEVAIFLKGRIGRKVVKQPVMTNVYGVTSFGATAQVRRQISELFPELRKTEAMNHTRLSQYISKLIFKSLGGMFTGAQAIQEWLGDCADRITRCLTQEQITKLLAEEATAAGQPQKRQRPKSDVMKDVEFDTTDVIKRDKDARDAFKDLFRSTVVWTTPLGLPVVQPYRKPANGVVPTGLQLLSIIRPQVWDPVHQRKQMQGFPPNFIHSLDATHMMLSVLKCTEVGLTFASIHDSFWTHACDVSKMSTILRDAFVAMHSDDIIGRLHEEFTTRYKDALYLTDVPRKHAVADEILAWRRDNCVVSPVASRSCDWRQGEAMTTPASILESAGYEGKVEMGAGAEDLRLGAIPEFEEPQQTKKSPTYGKKLSVWRPIVFPDVPEKGDFDVTRLRESKYFFS</sequence>
<comment type="similarity">
    <text evidence="2 10">Belongs to the phage and mitochondrial RNA polymerase family.</text>
</comment>
<evidence type="ECO:0000256" key="1">
    <source>
        <dbReference type="ARBA" id="ARBA00004026"/>
    </source>
</evidence>
<keyword evidence="14" id="KW-1185">Reference proteome</keyword>
<dbReference type="InterPro" id="IPR046950">
    <property type="entry name" value="DNA-dir_Rpol_C_phage-type"/>
</dbReference>
<evidence type="ECO:0000256" key="7">
    <source>
        <dbReference type="ARBA" id="ARBA00022946"/>
    </source>
</evidence>